<name>A0A834L4E6_RHOSS</name>
<evidence type="ECO:0000313" key="3">
    <source>
        <dbReference type="Proteomes" id="UP000626092"/>
    </source>
</evidence>
<keyword evidence="3" id="KW-1185">Reference proteome</keyword>
<organism evidence="2 3">
    <name type="scientific">Rhododendron simsii</name>
    <name type="common">Sims's rhododendron</name>
    <dbReference type="NCBI Taxonomy" id="118357"/>
    <lineage>
        <taxon>Eukaryota</taxon>
        <taxon>Viridiplantae</taxon>
        <taxon>Streptophyta</taxon>
        <taxon>Embryophyta</taxon>
        <taxon>Tracheophyta</taxon>
        <taxon>Spermatophyta</taxon>
        <taxon>Magnoliopsida</taxon>
        <taxon>eudicotyledons</taxon>
        <taxon>Gunneridae</taxon>
        <taxon>Pentapetalae</taxon>
        <taxon>asterids</taxon>
        <taxon>Ericales</taxon>
        <taxon>Ericaceae</taxon>
        <taxon>Ericoideae</taxon>
        <taxon>Rhodoreae</taxon>
        <taxon>Rhododendron</taxon>
    </lineage>
</organism>
<evidence type="ECO:0000256" key="1">
    <source>
        <dbReference type="SAM" id="MobiDB-lite"/>
    </source>
</evidence>
<dbReference type="AlphaFoldDB" id="A0A834L4E6"/>
<gene>
    <name evidence="2" type="ORF">RHSIM_Rhsim13G0157000</name>
</gene>
<accession>A0A834L4E6</accession>
<dbReference type="Proteomes" id="UP000626092">
    <property type="component" value="Unassembled WGS sequence"/>
</dbReference>
<proteinExistence type="predicted"/>
<protein>
    <submittedName>
        <fullName evidence="2">Uncharacterized protein</fullName>
    </submittedName>
</protein>
<sequence length="174" mass="19545">MDQQPVSETFKDIPPTDLPNIPKKHKRKKIKSTSSPKSSSSSRSSRAAKSKAKYVEDKTRPPNLELVIEDNEDLFKVMGQEASTNERADIGTVYVTYSGDLLAQALVGQDTILVRGMHDINSTDLEVSEDDLISGHWFTDYNLDLVDCFEFTWSATLHGKAKVLKFWKIYESGS</sequence>
<feature type="compositionally biased region" description="Low complexity" evidence="1">
    <location>
        <begin position="32"/>
        <end position="45"/>
    </location>
</feature>
<comment type="caution">
    <text evidence="2">The sequence shown here is derived from an EMBL/GenBank/DDBJ whole genome shotgun (WGS) entry which is preliminary data.</text>
</comment>
<feature type="region of interest" description="Disordered" evidence="1">
    <location>
        <begin position="1"/>
        <end position="56"/>
    </location>
</feature>
<dbReference type="EMBL" id="WJXA01000013">
    <property type="protein sequence ID" value="KAF7120443.1"/>
    <property type="molecule type" value="Genomic_DNA"/>
</dbReference>
<reference evidence="2" key="1">
    <citation type="submission" date="2019-11" db="EMBL/GenBank/DDBJ databases">
        <authorList>
            <person name="Liu Y."/>
            <person name="Hou J."/>
            <person name="Li T.-Q."/>
            <person name="Guan C.-H."/>
            <person name="Wu X."/>
            <person name="Wu H.-Z."/>
            <person name="Ling F."/>
            <person name="Zhang R."/>
            <person name="Shi X.-G."/>
            <person name="Ren J.-P."/>
            <person name="Chen E.-F."/>
            <person name="Sun J.-M."/>
        </authorList>
    </citation>
    <scope>NUCLEOTIDE SEQUENCE</scope>
    <source>
        <strain evidence="2">Adult_tree_wgs_1</strain>
        <tissue evidence="2">Leaves</tissue>
    </source>
</reference>
<feature type="compositionally biased region" description="Basic residues" evidence="1">
    <location>
        <begin position="22"/>
        <end position="31"/>
    </location>
</feature>
<evidence type="ECO:0000313" key="2">
    <source>
        <dbReference type="EMBL" id="KAF7120443.1"/>
    </source>
</evidence>